<accession>A0A075AEX1</accession>
<dbReference type="CTD" id="20328019"/>
<dbReference type="RefSeq" id="XP_009169129.1">
    <property type="nucleotide sequence ID" value="XM_009170865.1"/>
</dbReference>
<dbReference type="EMBL" id="KL596730">
    <property type="protein sequence ID" value="KER27144.1"/>
    <property type="molecule type" value="Genomic_DNA"/>
</dbReference>
<name>A0A075AEX1_OPIVI</name>
<protein>
    <submittedName>
        <fullName evidence="1">Uncharacterized protein</fullName>
    </submittedName>
</protein>
<keyword evidence="2" id="KW-1185">Reference proteome</keyword>
<dbReference type="GeneID" id="20328019"/>
<dbReference type="KEGG" id="ovi:T265_13852"/>
<evidence type="ECO:0000313" key="2">
    <source>
        <dbReference type="Proteomes" id="UP000054324"/>
    </source>
</evidence>
<proteinExistence type="predicted"/>
<sequence>MAICLNELNPQKLVQKAFAILRIIRRTFSRITLMDFQILYGAYVRPLLEYANQVVYSGRTKDVTLIERSRQAATRMVVGLKSVDYETRLAMLDLFPRTAACLISFPWSTAASGGTLFLLTPCLNKAWQTCFLPLTQQTPGGDIVRKFSSSEHTFIRQIFFSFRLLRAMTFLQQLFTLLPEPSLKHY</sequence>
<dbReference type="STRING" id="6198.A0A075AEX1"/>
<dbReference type="AlphaFoldDB" id="A0A075AEX1"/>
<dbReference type="Proteomes" id="UP000054324">
    <property type="component" value="Unassembled WGS sequence"/>
</dbReference>
<dbReference type="OrthoDB" id="10063766at2759"/>
<organism evidence="1 2">
    <name type="scientific">Opisthorchis viverrini</name>
    <name type="common">Southeast Asian liver fluke</name>
    <dbReference type="NCBI Taxonomy" id="6198"/>
    <lineage>
        <taxon>Eukaryota</taxon>
        <taxon>Metazoa</taxon>
        <taxon>Spiralia</taxon>
        <taxon>Lophotrochozoa</taxon>
        <taxon>Platyhelminthes</taxon>
        <taxon>Trematoda</taxon>
        <taxon>Digenea</taxon>
        <taxon>Opisthorchiida</taxon>
        <taxon>Opisthorchiata</taxon>
        <taxon>Opisthorchiidae</taxon>
        <taxon>Opisthorchis</taxon>
    </lineage>
</organism>
<evidence type="ECO:0000313" key="1">
    <source>
        <dbReference type="EMBL" id="KER27144.1"/>
    </source>
</evidence>
<gene>
    <name evidence="1" type="ORF">T265_13852</name>
</gene>
<reference evidence="1 2" key="1">
    <citation type="submission" date="2013-11" db="EMBL/GenBank/DDBJ databases">
        <title>Opisthorchis viverrini - life in the bile duct.</title>
        <authorList>
            <person name="Young N.D."/>
            <person name="Nagarajan N."/>
            <person name="Lin S.J."/>
            <person name="Korhonen P.K."/>
            <person name="Jex A.R."/>
            <person name="Hall R.S."/>
            <person name="Safavi-Hemami H."/>
            <person name="Kaewkong W."/>
            <person name="Bertrand D."/>
            <person name="Gao S."/>
            <person name="Seet Q."/>
            <person name="Wongkham S."/>
            <person name="Teh B.T."/>
            <person name="Wongkham C."/>
            <person name="Intapan P.M."/>
            <person name="Maleewong W."/>
            <person name="Yang X."/>
            <person name="Hu M."/>
            <person name="Wang Z."/>
            <person name="Hofmann A."/>
            <person name="Sternberg P.W."/>
            <person name="Tan P."/>
            <person name="Wang J."/>
            <person name="Gasser R.B."/>
        </authorList>
    </citation>
    <scope>NUCLEOTIDE SEQUENCE [LARGE SCALE GENOMIC DNA]</scope>
</reference>